<evidence type="ECO:0000313" key="5">
    <source>
        <dbReference type="Proteomes" id="UP000016932"/>
    </source>
</evidence>
<accession>M3B5R1</accession>
<feature type="compositionally biased region" description="Acidic residues" evidence="1">
    <location>
        <begin position="547"/>
        <end position="557"/>
    </location>
</feature>
<evidence type="ECO:0000259" key="3">
    <source>
        <dbReference type="PROSITE" id="PS51745"/>
    </source>
</evidence>
<dbReference type="InterPro" id="IPR011993">
    <property type="entry name" value="PH-like_dom_sf"/>
</dbReference>
<evidence type="ECO:0000259" key="2">
    <source>
        <dbReference type="PROSITE" id="PS50010"/>
    </source>
</evidence>
<dbReference type="PROSITE" id="PS51745">
    <property type="entry name" value="PB1"/>
    <property type="match status" value="1"/>
</dbReference>
<dbReference type="Pfam" id="PF15411">
    <property type="entry name" value="PH_10"/>
    <property type="match status" value="1"/>
</dbReference>
<dbReference type="GO" id="GO:0043332">
    <property type="term" value="C:mating projection tip"/>
    <property type="evidence" value="ECO:0007669"/>
    <property type="project" value="TreeGrafter"/>
</dbReference>
<dbReference type="GO" id="GO:0005737">
    <property type="term" value="C:cytoplasm"/>
    <property type="evidence" value="ECO:0007669"/>
    <property type="project" value="TreeGrafter"/>
</dbReference>
<dbReference type="GO" id="GO:0005634">
    <property type="term" value="C:nucleus"/>
    <property type="evidence" value="ECO:0007669"/>
    <property type="project" value="TreeGrafter"/>
</dbReference>
<dbReference type="KEGG" id="pfj:MYCFIDRAFT_163475"/>
<dbReference type="RefSeq" id="XP_007925307.1">
    <property type="nucleotide sequence ID" value="XM_007927116.2"/>
</dbReference>
<dbReference type="GO" id="GO:0030010">
    <property type="term" value="P:establishment of cell polarity"/>
    <property type="evidence" value="ECO:0007669"/>
    <property type="project" value="TreeGrafter"/>
</dbReference>
<feature type="compositionally biased region" description="Polar residues" evidence="1">
    <location>
        <begin position="518"/>
        <end position="540"/>
    </location>
</feature>
<dbReference type="SMART" id="SM00233">
    <property type="entry name" value="PH"/>
    <property type="match status" value="1"/>
</dbReference>
<dbReference type="SMART" id="SM00325">
    <property type="entry name" value="RhoGEF"/>
    <property type="match status" value="1"/>
</dbReference>
<feature type="compositionally biased region" description="Polar residues" evidence="1">
    <location>
        <begin position="561"/>
        <end position="571"/>
    </location>
</feature>
<dbReference type="Pfam" id="PF06395">
    <property type="entry name" value="CDC24"/>
    <property type="match status" value="1"/>
</dbReference>
<dbReference type="GO" id="GO:0005085">
    <property type="term" value="F:guanyl-nucleotide exchange factor activity"/>
    <property type="evidence" value="ECO:0007669"/>
    <property type="project" value="InterPro"/>
</dbReference>
<dbReference type="GeneID" id="19332138"/>
<dbReference type="Proteomes" id="UP000016932">
    <property type="component" value="Unassembled WGS sequence"/>
</dbReference>
<dbReference type="AlphaFoldDB" id="M3B5R1"/>
<organism evidence="4 5">
    <name type="scientific">Pseudocercospora fijiensis (strain CIRAD86)</name>
    <name type="common">Black leaf streak disease fungus</name>
    <name type="synonym">Mycosphaerella fijiensis</name>
    <dbReference type="NCBI Taxonomy" id="383855"/>
    <lineage>
        <taxon>Eukaryota</taxon>
        <taxon>Fungi</taxon>
        <taxon>Dikarya</taxon>
        <taxon>Ascomycota</taxon>
        <taxon>Pezizomycotina</taxon>
        <taxon>Dothideomycetes</taxon>
        <taxon>Dothideomycetidae</taxon>
        <taxon>Mycosphaerellales</taxon>
        <taxon>Mycosphaerellaceae</taxon>
        <taxon>Pseudocercospora</taxon>
    </lineage>
</organism>
<dbReference type="InterPro" id="IPR035899">
    <property type="entry name" value="DBL_dom_sf"/>
</dbReference>
<dbReference type="CDD" id="cd05992">
    <property type="entry name" value="PB1"/>
    <property type="match status" value="1"/>
</dbReference>
<dbReference type="CDD" id="cd13246">
    <property type="entry name" value="PH_Scd1"/>
    <property type="match status" value="1"/>
</dbReference>
<dbReference type="Gene3D" id="2.30.29.30">
    <property type="entry name" value="Pleckstrin-homology domain (PH domain)/Phosphotyrosine-binding domain (PTB)"/>
    <property type="match status" value="1"/>
</dbReference>
<dbReference type="Pfam" id="PF00621">
    <property type="entry name" value="RhoGEF"/>
    <property type="match status" value="1"/>
</dbReference>
<evidence type="ECO:0008006" key="6">
    <source>
        <dbReference type="Google" id="ProtNLM"/>
    </source>
</evidence>
<dbReference type="OrthoDB" id="1594986at2759"/>
<protein>
    <recommendedName>
        <fullName evidence="6">DH domain-containing protein</fullName>
    </recommendedName>
</protein>
<dbReference type="InterPro" id="IPR053026">
    <property type="entry name" value="CDC42_GEF"/>
</dbReference>
<feature type="region of interest" description="Disordered" evidence="1">
    <location>
        <begin position="733"/>
        <end position="768"/>
    </location>
</feature>
<dbReference type="Gene3D" id="1.20.900.10">
    <property type="entry name" value="Dbl homology (DH) domain"/>
    <property type="match status" value="1"/>
</dbReference>
<dbReference type="InterPro" id="IPR053793">
    <property type="entry name" value="PB1-like"/>
</dbReference>
<dbReference type="PANTHER" id="PTHR47339:SF1">
    <property type="entry name" value="CELL DIVISION CONTROL PROTEIN 24"/>
    <property type="match status" value="1"/>
</dbReference>
<dbReference type="FunFam" id="2.30.29.30:FF:000364">
    <property type="entry name" value="Rho guanyl nucleotide exchange factor"/>
    <property type="match status" value="1"/>
</dbReference>
<dbReference type="HOGENOM" id="CLU_007879_1_0_1"/>
<dbReference type="Pfam" id="PF00564">
    <property type="entry name" value="PB1"/>
    <property type="match status" value="1"/>
</dbReference>
<feature type="domain" description="DH" evidence="2">
    <location>
        <begin position="174"/>
        <end position="354"/>
    </location>
</feature>
<dbReference type="SUPFAM" id="SSF50729">
    <property type="entry name" value="PH domain-like"/>
    <property type="match status" value="1"/>
</dbReference>
<feature type="compositionally biased region" description="Low complexity" evidence="1">
    <location>
        <begin position="650"/>
        <end position="663"/>
    </location>
</feature>
<dbReference type="EMBL" id="KB446557">
    <property type="protein sequence ID" value="EME84683.1"/>
    <property type="molecule type" value="Genomic_DNA"/>
</dbReference>
<dbReference type="PANTHER" id="PTHR47339">
    <property type="entry name" value="CELL DIVISION CONTROL PROTEIN 24"/>
    <property type="match status" value="1"/>
</dbReference>
<feature type="domain" description="PB1" evidence="3">
    <location>
        <begin position="772"/>
        <end position="871"/>
    </location>
</feature>
<dbReference type="CDD" id="cd00160">
    <property type="entry name" value="RhoGEF"/>
    <property type="match status" value="1"/>
</dbReference>
<dbReference type="GO" id="GO:0000935">
    <property type="term" value="C:division septum"/>
    <property type="evidence" value="ECO:0007669"/>
    <property type="project" value="TreeGrafter"/>
</dbReference>
<evidence type="ECO:0000256" key="1">
    <source>
        <dbReference type="SAM" id="MobiDB-lite"/>
    </source>
</evidence>
<dbReference type="SUPFAM" id="SSF48065">
    <property type="entry name" value="DBL homology domain (DH-domain)"/>
    <property type="match status" value="1"/>
</dbReference>
<dbReference type="InterPro" id="IPR001849">
    <property type="entry name" value="PH_domain"/>
</dbReference>
<name>M3B5R1_PSEFD</name>
<dbReference type="STRING" id="383855.M3B5R1"/>
<dbReference type="InterPro" id="IPR010481">
    <property type="entry name" value="Cdc24/Scd1_N"/>
</dbReference>
<dbReference type="InterPro" id="IPR000270">
    <property type="entry name" value="PB1_dom"/>
</dbReference>
<dbReference type="SUPFAM" id="SSF54277">
    <property type="entry name" value="CAD &amp; PB1 domains"/>
    <property type="match status" value="1"/>
</dbReference>
<feature type="region of interest" description="Disordered" evidence="1">
    <location>
        <begin position="629"/>
        <end position="681"/>
    </location>
</feature>
<dbReference type="GO" id="GO:0031106">
    <property type="term" value="P:septin ring organization"/>
    <property type="evidence" value="ECO:0007669"/>
    <property type="project" value="TreeGrafter"/>
</dbReference>
<feature type="non-terminal residue" evidence="4">
    <location>
        <position position="871"/>
    </location>
</feature>
<dbReference type="eggNOG" id="KOG3519">
    <property type="taxonomic scope" value="Eukaryota"/>
</dbReference>
<gene>
    <name evidence="4" type="ORF">MYCFIDRAFT_163475</name>
</gene>
<sequence length="871" mass="97542">MANSDVVTPTNNIMNSVADASSSLFQICVALRQRLLGVPGFHDALLEEEAEADEDTDPVTLLWRTFRRGYPLMLLYNALRPSQPLNMPQGVKEDKKAKAATFKFIQACNADLKIPQEELFIITDLYGDDTTGFVKVARVVNRVLDVLVQRGLVEDVRPTASDFEQAEKGMKRTQRQHIISELVRSERTYVQHLELLQAFKHLVEEKGIIAGDAVHDIFLNLNALLDFQRRFLIRVEQTNALPEEEQNWGKLFLLYCEAFKVYEPYIANQRKCEKTVIAEFAKLREAGGSIEMQQMVESPTALHSFLMKPFQRLTKYPLLLEQLHKKGDLDEARKQDLVNGMEASTSVLTRTNKAVDREEKAEAVQELKLRVEDWKGHRVEGFGELLLYGTFTVLKSENLANGKDGERQYHVYLFETILLCCKNIDLSKPKNKLSNKNLVDNKGKPKLQLKGRIFMQNVTDLVSLAKPGSYTCQIFWKGDPSIENFIIRFTTEDTLKKWAQQIEIQRRKYRERIVGARSSDSSSHKGTSATEFSFMQNQPLENPYKEIEEDDDEDDVDTLAGSGSWSGPNGFSSFSQSRNGSSSSLRSRSTTGDSTLGSISETSATRSHPPRIPTAVMPQGLSLRTRELQQLAQSPGDRQIDSYFSPTTDSPMSAMSSRTSTSSGIYPFPRQGLPQNGYYEEGHGATRFTAPAPARQPMNGTMSNRQYSNAEASPTDYAYPGRPGMLTQFGSSRTITPSSSRVAYPPPTPSSGMPFAAPGEEGPPTQKTTPAQLKVRVHCPAAGQTLTLVVSTNITYQTLKDRIDAKLQRSTNLSLGDRGPKEAHVKLKYLDEDDFVSIQSDEDVQTAFETWKEQHGEGIGGMGEIELYCQK</sequence>
<feature type="region of interest" description="Disordered" evidence="1">
    <location>
        <begin position="515"/>
        <end position="616"/>
    </location>
</feature>
<dbReference type="InterPro" id="IPR000219">
    <property type="entry name" value="DH_dom"/>
</dbReference>
<dbReference type="PROSITE" id="PS50010">
    <property type="entry name" value="DH_2"/>
    <property type="match status" value="1"/>
</dbReference>
<dbReference type="Gene3D" id="3.10.20.90">
    <property type="entry name" value="Phosphatidylinositol 3-kinase Catalytic Subunit, Chain A, domain 1"/>
    <property type="match status" value="1"/>
</dbReference>
<dbReference type="FunFam" id="3.10.20.90:FF:000176">
    <property type="entry name" value="Rho guanyl nucleotide exchange factor"/>
    <property type="match status" value="1"/>
</dbReference>
<proteinExistence type="predicted"/>
<dbReference type="VEuPathDB" id="FungiDB:MYCFIDRAFT_163475"/>
<reference evidence="4 5" key="1">
    <citation type="journal article" date="2012" name="PLoS Pathog.">
        <title>Diverse lifestyles and strategies of plant pathogenesis encoded in the genomes of eighteen Dothideomycetes fungi.</title>
        <authorList>
            <person name="Ohm R.A."/>
            <person name="Feau N."/>
            <person name="Henrissat B."/>
            <person name="Schoch C.L."/>
            <person name="Horwitz B.A."/>
            <person name="Barry K.W."/>
            <person name="Condon B.J."/>
            <person name="Copeland A.C."/>
            <person name="Dhillon B."/>
            <person name="Glaser F."/>
            <person name="Hesse C.N."/>
            <person name="Kosti I."/>
            <person name="LaButti K."/>
            <person name="Lindquist E.A."/>
            <person name="Lucas S."/>
            <person name="Salamov A.A."/>
            <person name="Bradshaw R.E."/>
            <person name="Ciuffetti L."/>
            <person name="Hamelin R.C."/>
            <person name="Kema G.H.J."/>
            <person name="Lawrence C."/>
            <person name="Scott J.A."/>
            <person name="Spatafora J.W."/>
            <person name="Turgeon B.G."/>
            <person name="de Wit P.J.G.M."/>
            <person name="Zhong S."/>
            <person name="Goodwin S.B."/>
            <person name="Grigoriev I.V."/>
        </authorList>
    </citation>
    <scope>NUCLEOTIDE SEQUENCE [LARGE SCALE GENOMIC DNA]</scope>
    <source>
        <strain evidence="4 5">CIRAD86</strain>
    </source>
</reference>
<evidence type="ECO:0000313" key="4">
    <source>
        <dbReference type="EMBL" id="EME84683.1"/>
    </source>
</evidence>
<dbReference type="InterPro" id="IPR033511">
    <property type="entry name" value="Cdc24/Scd1_PH_dom"/>
</dbReference>
<keyword evidence="5" id="KW-1185">Reference proteome</keyword>
<feature type="compositionally biased region" description="Low complexity" evidence="1">
    <location>
        <begin position="572"/>
        <end position="598"/>
    </location>
</feature>